<dbReference type="Proteomes" id="UP000694580">
    <property type="component" value="Chromosome 3"/>
</dbReference>
<reference evidence="4 5" key="1">
    <citation type="submission" date="2020-06" db="EMBL/GenBank/DDBJ databases">
        <authorList>
            <consortium name="Wellcome Sanger Institute Data Sharing"/>
        </authorList>
    </citation>
    <scope>NUCLEOTIDE SEQUENCE [LARGE SCALE GENOMIC DNA]</scope>
</reference>
<dbReference type="GeneTree" id="ENSGT00390000002361"/>
<reference evidence="4" key="2">
    <citation type="submission" date="2025-08" db="UniProtKB">
        <authorList>
            <consortium name="Ensembl"/>
        </authorList>
    </citation>
    <scope>IDENTIFICATION</scope>
</reference>
<feature type="compositionally biased region" description="Basic and acidic residues" evidence="2">
    <location>
        <begin position="147"/>
        <end position="165"/>
    </location>
</feature>
<evidence type="ECO:0000259" key="3">
    <source>
        <dbReference type="PROSITE" id="PS50189"/>
    </source>
</evidence>
<protein>
    <recommendedName>
        <fullName evidence="3">NTR domain-containing protein</fullName>
    </recommendedName>
</protein>
<dbReference type="SUPFAM" id="SSF50242">
    <property type="entry name" value="TIMP-like"/>
    <property type="match status" value="1"/>
</dbReference>
<keyword evidence="1" id="KW-1015">Disulfide bond</keyword>
<dbReference type="PANTHER" id="PTHR35967:SF1">
    <property type="entry name" value="UPF0450 PROTEIN C17ORF58"/>
    <property type="match status" value="1"/>
</dbReference>
<dbReference type="Ensembl" id="ENSDCDT00010005756.1">
    <property type="protein sequence ID" value="ENSDCDP00010005562.1"/>
    <property type="gene ID" value="ENSDCDG00010002443.1"/>
</dbReference>
<evidence type="ECO:0000256" key="2">
    <source>
        <dbReference type="SAM" id="MobiDB-lite"/>
    </source>
</evidence>
<dbReference type="InterPro" id="IPR008993">
    <property type="entry name" value="TIMP-like_OB-fold"/>
</dbReference>
<dbReference type="PANTHER" id="PTHR35967">
    <property type="entry name" value="UPF0450 PROTEIN C17ORF58"/>
    <property type="match status" value="1"/>
</dbReference>
<evidence type="ECO:0000313" key="5">
    <source>
        <dbReference type="Proteomes" id="UP000694580"/>
    </source>
</evidence>
<feature type="compositionally biased region" description="Basic and acidic residues" evidence="2">
    <location>
        <begin position="75"/>
        <end position="95"/>
    </location>
</feature>
<accession>A0AAY4A9B4</accession>
<dbReference type="AlphaFoldDB" id="A0AAY4A9B4"/>
<evidence type="ECO:0000313" key="4">
    <source>
        <dbReference type="Ensembl" id="ENSDCDP00010005562.1"/>
    </source>
</evidence>
<feature type="domain" description="NTR" evidence="3">
    <location>
        <begin position="211"/>
        <end position="355"/>
    </location>
</feature>
<organism evidence="4 5">
    <name type="scientific">Denticeps clupeoides</name>
    <name type="common">denticle herring</name>
    <dbReference type="NCBI Taxonomy" id="299321"/>
    <lineage>
        <taxon>Eukaryota</taxon>
        <taxon>Metazoa</taxon>
        <taxon>Chordata</taxon>
        <taxon>Craniata</taxon>
        <taxon>Vertebrata</taxon>
        <taxon>Euteleostomi</taxon>
        <taxon>Actinopterygii</taxon>
        <taxon>Neopterygii</taxon>
        <taxon>Teleostei</taxon>
        <taxon>Clupei</taxon>
        <taxon>Clupeiformes</taxon>
        <taxon>Denticipitoidei</taxon>
        <taxon>Denticipitidae</taxon>
        <taxon>Denticeps</taxon>
    </lineage>
</organism>
<dbReference type="Gene3D" id="2.40.50.120">
    <property type="match status" value="1"/>
</dbReference>
<sequence length="356" mass="40460">MGTAPSSGSLDLVRNHSRVGSKDPSLPINELSEQSKKVADPKYAAHPLPAAVWPKHTDLVPLPRPRSHGKSKKVSKGERFPTEHNSEKNQGDRRGYIPVLPSKITPVNTANITHKTGVDSPNGPPLGDADNSHNSKSRGHVQISANPRRDREPQNRRLDPEENRPGKSSLASGDNRNSSRPFVLHNRRSFSLHHHFDIFKRESEFAQDAVCLSECRKEKDEREHYCYSEFAINGIVHDIEILRRGIHLITLLVNSDGFYKMSRLYVTPDSYFFKVRIIVLDTYKCSKLCPDFKLGSRYIIMGQIYHRRRHLPIDVLALVGGKLKPGDGLLRSSNYVKRYNKRRHQAVVEVTSLRCW</sequence>
<gene>
    <name evidence="4" type="primary">C17orf58</name>
</gene>
<proteinExistence type="predicted"/>
<dbReference type="InterPro" id="IPR001134">
    <property type="entry name" value="Netrin_domain"/>
</dbReference>
<keyword evidence="5" id="KW-1185">Reference proteome</keyword>
<reference evidence="4" key="3">
    <citation type="submission" date="2025-09" db="UniProtKB">
        <authorList>
            <consortium name="Ensembl"/>
        </authorList>
    </citation>
    <scope>IDENTIFICATION</scope>
</reference>
<feature type="compositionally biased region" description="Polar residues" evidence="2">
    <location>
        <begin position="105"/>
        <end position="114"/>
    </location>
</feature>
<dbReference type="PROSITE" id="PS50189">
    <property type="entry name" value="NTR"/>
    <property type="match status" value="1"/>
</dbReference>
<name>A0AAY4A9B4_9TELE</name>
<evidence type="ECO:0000256" key="1">
    <source>
        <dbReference type="ARBA" id="ARBA00023157"/>
    </source>
</evidence>
<feature type="region of interest" description="Disordered" evidence="2">
    <location>
        <begin position="1"/>
        <end position="180"/>
    </location>
</feature>
<feature type="compositionally biased region" description="Polar residues" evidence="2">
    <location>
        <begin position="169"/>
        <end position="180"/>
    </location>
</feature>
<feature type="compositionally biased region" description="Basic residues" evidence="2">
    <location>
        <begin position="65"/>
        <end position="74"/>
    </location>
</feature>